<name>V9XLN6_9NOCA</name>
<evidence type="ECO:0000313" key="1">
    <source>
        <dbReference type="EMBL" id="AHD24331.1"/>
    </source>
</evidence>
<organism evidence="1 2">
    <name type="scientific">Rhodococcus pyridinivorans SB3094</name>
    <dbReference type="NCBI Taxonomy" id="1435356"/>
    <lineage>
        <taxon>Bacteria</taxon>
        <taxon>Bacillati</taxon>
        <taxon>Actinomycetota</taxon>
        <taxon>Actinomycetes</taxon>
        <taxon>Mycobacteriales</taxon>
        <taxon>Nocardiaceae</taxon>
        <taxon>Rhodococcus</taxon>
    </lineage>
</organism>
<sequence>MTFPIAGHADVGYVRTPRARHFAAGRAGLLSGLEHQNLALDAESDGRLGPAAVDVVASGGGLGQPGTGQADGAPVAAVTRARAMIERRMCRFLLLSTRTPAGSSGRGGAGVLAAPVSPSEMRPAAAQFPALADRPAPASVAA</sequence>
<geneLocation type="plasmid" evidence="2">
    <name>1</name>
</geneLocation>
<dbReference type="PATRIC" id="fig|1435356.3.peg.5311"/>
<gene>
    <name evidence="1" type="ORF">Y013_26395</name>
</gene>
<dbReference type="HOGENOM" id="CLU_1814334_0_0_11"/>
<dbReference type="AlphaFoldDB" id="V9XLN6"/>
<accession>V9XLN6</accession>
<dbReference type="KEGG" id="rpy:Y013_26395"/>
<keyword evidence="1" id="KW-0614">Plasmid</keyword>
<dbReference type="Proteomes" id="UP000018781">
    <property type="component" value="Plasmid unnamed"/>
</dbReference>
<proteinExistence type="predicted"/>
<reference evidence="1 2" key="1">
    <citation type="journal article" date="2014" name="Genome Announc.">
        <title>Complete Genome of Rhodococcus pyridinivorans SB3094, a Methyl-Ethyl-Ketone-Degrading Bacterium Used for Bioaugmentation.</title>
        <authorList>
            <person name="Dueholm M.S."/>
            <person name="Albertsen M."/>
            <person name="D'Imperio S."/>
            <person name="Tale V.P."/>
            <person name="Lewis D."/>
            <person name="Nielsen P.H."/>
            <person name="Nielsen J.L."/>
        </authorList>
    </citation>
    <scope>NUCLEOTIDE SEQUENCE [LARGE SCALE GENOMIC DNA]</scope>
    <source>
        <strain evidence="2">SB3094</strain>
        <plasmid evidence="2">1</plasmid>
    </source>
</reference>
<evidence type="ECO:0000313" key="2">
    <source>
        <dbReference type="Proteomes" id="UP000018781"/>
    </source>
</evidence>
<protein>
    <submittedName>
        <fullName evidence="1">Uncharacterized protein</fullName>
    </submittedName>
</protein>
<dbReference type="EMBL" id="CP006997">
    <property type="protein sequence ID" value="AHD24331.1"/>
    <property type="molecule type" value="Genomic_DNA"/>
</dbReference>